<evidence type="ECO:0000256" key="10">
    <source>
        <dbReference type="ARBA" id="ARBA00023326"/>
    </source>
</evidence>
<dbReference type="Proteomes" id="UP000251889">
    <property type="component" value="Unassembled WGS sequence"/>
</dbReference>
<dbReference type="EC" id="3.2.1.8" evidence="3"/>
<dbReference type="GO" id="GO:0045493">
    <property type="term" value="P:xylan catabolic process"/>
    <property type="evidence" value="ECO:0007669"/>
    <property type="project" value="UniProtKB-KW"/>
</dbReference>
<dbReference type="AlphaFoldDB" id="A0A364Y653"/>
<dbReference type="InterPro" id="IPR001000">
    <property type="entry name" value="GH10_dom"/>
</dbReference>
<gene>
    <name evidence="13" type="ORF">DQQ10_00205</name>
</gene>
<evidence type="ECO:0000259" key="12">
    <source>
        <dbReference type="SMART" id="SM00633"/>
    </source>
</evidence>
<dbReference type="OrthoDB" id="1032269at2"/>
<name>A0A364Y653_9BACT</name>
<dbReference type="InterPro" id="IPR003305">
    <property type="entry name" value="CenC_carb-bd"/>
</dbReference>
<dbReference type="Gene3D" id="2.60.120.260">
    <property type="entry name" value="Galactose-binding domain-like"/>
    <property type="match status" value="2"/>
</dbReference>
<feature type="domain" description="GH10" evidence="12">
    <location>
        <begin position="426"/>
        <end position="711"/>
    </location>
</feature>
<proteinExistence type="inferred from homology"/>
<feature type="chain" id="PRO_5016884606" description="endo-1,4-beta-xylanase" evidence="11">
    <location>
        <begin position="22"/>
        <end position="714"/>
    </location>
</feature>
<evidence type="ECO:0000256" key="8">
    <source>
        <dbReference type="ARBA" id="ARBA00023277"/>
    </source>
</evidence>
<keyword evidence="4 13" id="KW-0858">Xylan degradation</keyword>
<evidence type="ECO:0000256" key="1">
    <source>
        <dbReference type="ARBA" id="ARBA00000681"/>
    </source>
</evidence>
<dbReference type="InterPro" id="IPR044846">
    <property type="entry name" value="GH10"/>
</dbReference>
<protein>
    <recommendedName>
        <fullName evidence="3">endo-1,4-beta-xylanase</fullName>
        <ecNumber evidence="3">3.2.1.8</ecNumber>
    </recommendedName>
</protein>
<evidence type="ECO:0000256" key="3">
    <source>
        <dbReference type="ARBA" id="ARBA00012590"/>
    </source>
</evidence>
<keyword evidence="10" id="KW-0624">Polysaccharide degradation</keyword>
<dbReference type="EMBL" id="QMFY01000001">
    <property type="protein sequence ID" value="RAW02574.1"/>
    <property type="molecule type" value="Genomic_DNA"/>
</dbReference>
<dbReference type="Gene3D" id="3.20.20.80">
    <property type="entry name" value="Glycosidases"/>
    <property type="match status" value="2"/>
</dbReference>
<evidence type="ECO:0000313" key="14">
    <source>
        <dbReference type="Proteomes" id="UP000251889"/>
    </source>
</evidence>
<keyword evidence="9 13" id="KW-0326">Glycosidase</keyword>
<comment type="catalytic activity">
    <reaction evidence="1">
        <text>Endohydrolysis of (1-&gt;4)-beta-D-xylosidic linkages in xylans.</text>
        <dbReference type="EC" id="3.2.1.8"/>
    </reaction>
</comment>
<keyword evidence="8" id="KW-0119">Carbohydrate metabolism</keyword>
<dbReference type="PANTHER" id="PTHR31490">
    <property type="entry name" value="GLYCOSYL HYDROLASE"/>
    <property type="match status" value="1"/>
</dbReference>
<keyword evidence="6" id="KW-0677">Repeat</keyword>
<evidence type="ECO:0000313" key="13">
    <source>
        <dbReference type="EMBL" id="RAW02574.1"/>
    </source>
</evidence>
<dbReference type="SUPFAM" id="SSF49785">
    <property type="entry name" value="Galactose-binding domain-like"/>
    <property type="match status" value="2"/>
</dbReference>
<keyword evidence="14" id="KW-1185">Reference proteome</keyword>
<dbReference type="SUPFAM" id="SSF51445">
    <property type="entry name" value="(Trans)glycosidases"/>
    <property type="match status" value="1"/>
</dbReference>
<accession>A0A364Y653</accession>
<comment type="caution">
    <text evidence="13">The sequence shown here is derived from an EMBL/GenBank/DDBJ whole genome shotgun (WGS) entry which is preliminary data.</text>
</comment>
<comment type="similarity">
    <text evidence="2">Belongs to the glycosyl hydrolase 10 (cellulase F) family.</text>
</comment>
<evidence type="ECO:0000256" key="7">
    <source>
        <dbReference type="ARBA" id="ARBA00022801"/>
    </source>
</evidence>
<keyword evidence="5 11" id="KW-0732">Signal</keyword>
<dbReference type="SMART" id="SM00633">
    <property type="entry name" value="Glyco_10"/>
    <property type="match status" value="1"/>
</dbReference>
<evidence type="ECO:0000256" key="4">
    <source>
        <dbReference type="ARBA" id="ARBA00022651"/>
    </source>
</evidence>
<feature type="signal peptide" evidence="11">
    <location>
        <begin position="1"/>
        <end position="21"/>
    </location>
</feature>
<evidence type="ECO:0000256" key="5">
    <source>
        <dbReference type="ARBA" id="ARBA00022729"/>
    </source>
</evidence>
<dbReference type="Pfam" id="PF00331">
    <property type="entry name" value="Glyco_hydro_10"/>
    <property type="match status" value="2"/>
</dbReference>
<keyword evidence="7 13" id="KW-0378">Hydrolase</keyword>
<dbReference type="InterPro" id="IPR017853">
    <property type="entry name" value="GH"/>
</dbReference>
<evidence type="ECO:0000256" key="9">
    <source>
        <dbReference type="ARBA" id="ARBA00023295"/>
    </source>
</evidence>
<dbReference type="PANTHER" id="PTHR31490:SF88">
    <property type="entry name" value="BETA-XYLANASE"/>
    <property type="match status" value="1"/>
</dbReference>
<dbReference type="InterPro" id="IPR008979">
    <property type="entry name" value="Galactose-bd-like_sf"/>
</dbReference>
<evidence type="ECO:0000256" key="2">
    <source>
        <dbReference type="ARBA" id="ARBA00007495"/>
    </source>
</evidence>
<organism evidence="13 14">
    <name type="scientific">Pseudochryseolinea flava</name>
    <dbReference type="NCBI Taxonomy" id="2059302"/>
    <lineage>
        <taxon>Bacteria</taxon>
        <taxon>Pseudomonadati</taxon>
        <taxon>Bacteroidota</taxon>
        <taxon>Cytophagia</taxon>
        <taxon>Cytophagales</taxon>
        <taxon>Fulvivirgaceae</taxon>
        <taxon>Pseudochryseolinea</taxon>
    </lineage>
</organism>
<evidence type="ECO:0000256" key="11">
    <source>
        <dbReference type="SAM" id="SignalP"/>
    </source>
</evidence>
<dbReference type="GO" id="GO:0031176">
    <property type="term" value="F:endo-1,4-beta-xylanase activity"/>
    <property type="evidence" value="ECO:0007669"/>
    <property type="project" value="UniProtKB-EC"/>
</dbReference>
<evidence type="ECO:0000256" key="6">
    <source>
        <dbReference type="ARBA" id="ARBA00022737"/>
    </source>
</evidence>
<dbReference type="Pfam" id="PF02018">
    <property type="entry name" value="CBM_4_9"/>
    <property type="match status" value="1"/>
</dbReference>
<dbReference type="RefSeq" id="WP_112744791.1">
    <property type="nucleotide sequence ID" value="NZ_QMFY01000001.1"/>
</dbReference>
<dbReference type="PROSITE" id="PS51257">
    <property type="entry name" value="PROKAR_LIPOPROTEIN"/>
    <property type="match status" value="1"/>
</dbReference>
<reference evidence="13 14" key="1">
    <citation type="submission" date="2018-06" db="EMBL/GenBank/DDBJ databases">
        <title>Chryseolinea flavus sp. nov., a member of the phylum Bacteroidetes isolated from soil.</title>
        <authorList>
            <person name="Li Y."/>
            <person name="Wang J."/>
        </authorList>
    </citation>
    <scope>NUCLEOTIDE SEQUENCE [LARGE SCALE GENOMIC DNA]</scope>
    <source>
        <strain evidence="13 14">SDU1-6</strain>
    </source>
</reference>
<sequence length="714" mass="78845">MIRSKKVWISAIALWALASCADESKLLFEVEKSARMAELEYLREYDVLKSYVNRNANPNFKLGAGISVSDFLKKETDYSMLVSNFDEVVAGWEMKHGAVVQSDGSLNLGPVKSLVEAARIANIGIYGHTLCWHANQNATYLNKTIAPTIITGEPTWDPVTTADFETDDQSNFTSNAGAQLSYSSPGADASDRALKVTNPEVRTNNWESQLFVTFPNETQVGEKYKLTMYVRADVAATFPTQGHGEPGAFKHHGTFGDISATTTWTQYVAEATITDDTKQIKTIAFNLGSKATNYYFDQIKLEKYNEMGGGGPSLEASVISNSDFESGGGAGWMGWGNGSTRGISTQGSGHNNVGYAYTFTNPSAVNFWEAQTAYDLSPALQTGSTYVLNFKVKSNVAGTIRAEIQSTADYSSDGFGTFAISTEWKEYTLQTTASKADRNRFIFSFGDFAGTVYVDDVTLSRINPDGGGAQVIEKTPEEKREIIHNELDRWIAGMMEVSKDYVKAWDVVNEPMDDGNPYELKTGVGRELAADEFYWQDYLGKDYAVEAFKMAAHYGNTSDKLFINDYNLEYNLDKCKGLIEYAEYIDSHGGRVDGIGTQMHISTDSDKNKIIEMLELLAATGKLIKISELDIGVGVQTNDATDEHYKAQAEMYKFVVQKYFEIIPAQQQYGITLWSPKDSPTGSSWRAGEPIGVWTLGFNRKRAYGAVADALKEN</sequence>